<dbReference type="Pfam" id="PF00483">
    <property type="entry name" value="NTP_transferase"/>
    <property type="match status" value="1"/>
</dbReference>
<dbReference type="AlphaFoldDB" id="A0A382QRC6"/>
<evidence type="ECO:0000259" key="1">
    <source>
        <dbReference type="Pfam" id="PF00483"/>
    </source>
</evidence>
<organism evidence="2">
    <name type="scientific">marine metagenome</name>
    <dbReference type="NCBI Taxonomy" id="408172"/>
    <lineage>
        <taxon>unclassified sequences</taxon>
        <taxon>metagenomes</taxon>
        <taxon>ecological metagenomes</taxon>
    </lineage>
</organism>
<dbReference type="EMBL" id="UINC01116379">
    <property type="protein sequence ID" value="SVC88079.1"/>
    <property type="molecule type" value="Genomic_DNA"/>
</dbReference>
<sequence length="51" mass="5524">MKAIILAGGKGTRLEPYTTVLPKPLMPVGDRAILDIVVHRLVRQGITGIIM</sequence>
<proteinExistence type="predicted"/>
<dbReference type="Gene3D" id="3.90.550.10">
    <property type="entry name" value="Spore Coat Polysaccharide Biosynthesis Protein SpsA, Chain A"/>
    <property type="match status" value="1"/>
</dbReference>
<feature type="non-terminal residue" evidence="2">
    <location>
        <position position="51"/>
    </location>
</feature>
<feature type="domain" description="Nucleotidyl transferase" evidence="1">
    <location>
        <begin position="2"/>
        <end position="51"/>
    </location>
</feature>
<protein>
    <recommendedName>
        <fullName evidence="1">Nucleotidyl transferase domain-containing protein</fullName>
    </recommendedName>
</protein>
<dbReference type="PANTHER" id="PTHR22572">
    <property type="entry name" value="SUGAR-1-PHOSPHATE GUANYL TRANSFERASE"/>
    <property type="match status" value="1"/>
</dbReference>
<reference evidence="2" key="1">
    <citation type="submission" date="2018-05" db="EMBL/GenBank/DDBJ databases">
        <authorList>
            <person name="Lanie J.A."/>
            <person name="Ng W.-L."/>
            <person name="Kazmierczak K.M."/>
            <person name="Andrzejewski T.M."/>
            <person name="Davidsen T.M."/>
            <person name="Wayne K.J."/>
            <person name="Tettelin H."/>
            <person name="Glass J.I."/>
            <person name="Rusch D."/>
            <person name="Podicherti R."/>
            <person name="Tsui H.-C.T."/>
            <person name="Winkler M.E."/>
        </authorList>
    </citation>
    <scope>NUCLEOTIDE SEQUENCE</scope>
</reference>
<evidence type="ECO:0000313" key="2">
    <source>
        <dbReference type="EMBL" id="SVC88079.1"/>
    </source>
</evidence>
<dbReference type="InterPro" id="IPR050486">
    <property type="entry name" value="Mannose-1P_guanyltransferase"/>
</dbReference>
<dbReference type="SUPFAM" id="SSF53448">
    <property type="entry name" value="Nucleotide-diphospho-sugar transferases"/>
    <property type="match status" value="1"/>
</dbReference>
<gene>
    <name evidence="2" type="ORF">METZ01_LOCUS340933</name>
</gene>
<name>A0A382QRC6_9ZZZZ</name>
<dbReference type="InterPro" id="IPR029044">
    <property type="entry name" value="Nucleotide-diphossugar_trans"/>
</dbReference>
<accession>A0A382QRC6</accession>
<dbReference type="InterPro" id="IPR005835">
    <property type="entry name" value="NTP_transferase_dom"/>
</dbReference>